<evidence type="ECO:0000256" key="9">
    <source>
        <dbReference type="RuleBase" id="RU000688"/>
    </source>
</evidence>
<dbReference type="AlphaFoldDB" id="G0MI19"/>
<dbReference type="InterPro" id="IPR017452">
    <property type="entry name" value="GPCR_Rhodpsn_7TM"/>
</dbReference>
<evidence type="ECO:0000256" key="3">
    <source>
        <dbReference type="ARBA" id="ARBA00022692"/>
    </source>
</evidence>
<dbReference type="PANTHER" id="PTHR24230">
    <property type="entry name" value="G-PROTEIN COUPLED RECEPTOR"/>
    <property type="match status" value="1"/>
</dbReference>
<feature type="transmembrane region" description="Helical" evidence="10">
    <location>
        <begin position="66"/>
        <end position="88"/>
    </location>
</feature>
<feature type="transmembrane region" description="Helical" evidence="10">
    <location>
        <begin position="108"/>
        <end position="132"/>
    </location>
</feature>
<feature type="transmembrane region" description="Helical" evidence="10">
    <location>
        <begin position="213"/>
        <end position="232"/>
    </location>
</feature>
<dbReference type="Gene3D" id="1.20.1070.10">
    <property type="entry name" value="Rhodopsin 7-helix transmembrane proteins"/>
    <property type="match status" value="1"/>
</dbReference>
<dbReference type="PROSITE" id="PS00237">
    <property type="entry name" value="G_PROTEIN_RECEP_F1_1"/>
    <property type="match status" value="1"/>
</dbReference>
<evidence type="ECO:0000256" key="7">
    <source>
        <dbReference type="ARBA" id="ARBA00023170"/>
    </source>
</evidence>
<keyword evidence="5 9" id="KW-0297">G-protein coupled receptor</keyword>
<reference evidence="13" key="1">
    <citation type="submission" date="2011-07" db="EMBL/GenBank/DDBJ databases">
        <authorList>
            <consortium name="Caenorhabditis brenneri Sequencing and Analysis Consortium"/>
            <person name="Wilson R.K."/>
        </authorList>
    </citation>
    <scope>NUCLEOTIDE SEQUENCE [LARGE SCALE GENOMIC DNA]</scope>
    <source>
        <strain evidence="13">PB2801</strain>
    </source>
</reference>
<evidence type="ECO:0000256" key="10">
    <source>
        <dbReference type="SAM" id="Phobius"/>
    </source>
</evidence>
<name>G0MI19_CAEBE</name>
<keyword evidence="8 9" id="KW-0807">Transducer</keyword>
<keyword evidence="7 9" id="KW-0675">Receptor</keyword>
<dbReference type="InParanoid" id="G0MI19"/>
<evidence type="ECO:0000259" key="11">
    <source>
        <dbReference type="PROSITE" id="PS50262"/>
    </source>
</evidence>
<dbReference type="STRING" id="135651.G0MI19"/>
<comment type="similarity">
    <text evidence="9">Belongs to the G-protein coupled receptor 1 family.</text>
</comment>
<evidence type="ECO:0000256" key="8">
    <source>
        <dbReference type="ARBA" id="ARBA00023224"/>
    </source>
</evidence>
<evidence type="ECO:0000256" key="1">
    <source>
        <dbReference type="ARBA" id="ARBA00004651"/>
    </source>
</evidence>
<dbReference type="OrthoDB" id="6435638at2759"/>
<dbReference type="SUPFAM" id="SSF81321">
    <property type="entry name" value="Family A G protein-coupled receptor-like"/>
    <property type="match status" value="1"/>
</dbReference>
<evidence type="ECO:0000256" key="4">
    <source>
        <dbReference type="ARBA" id="ARBA00022989"/>
    </source>
</evidence>
<feature type="transmembrane region" description="Helical" evidence="10">
    <location>
        <begin position="313"/>
        <end position="334"/>
    </location>
</feature>
<feature type="transmembrane region" description="Helical" evidence="10">
    <location>
        <begin position="20"/>
        <end position="45"/>
    </location>
</feature>
<evidence type="ECO:0000256" key="6">
    <source>
        <dbReference type="ARBA" id="ARBA00023136"/>
    </source>
</evidence>
<evidence type="ECO:0000256" key="2">
    <source>
        <dbReference type="ARBA" id="ARBA00022475"/>
    </source>
</evidence>
<protein>
    <recommendedName>
        <fullName evidence="11">G-protein coupled receptors family 1 profile domain-containing protein</fullName>
    </recommendedName>
</protein>
<dbReference type="GO" id="GO:0007218">
    <property type="term" value="P:neuropeptide signaling pathway"/>
    <property type="evidence" value="ECO:0007669"/>
    <property type="project" value="TreeGrafter"/>
</dbReference>
<sequence>MLETSTPISTTIPERLWSEITEACIILGLEALYVVLAIGLGYRLWRQSRMKLPITYNGQSVGYHNSFWLFKSSLYISDCMIMMIYAILKAVWLLQFQWKFGYYGCKAYRFFSSVAFFSNSNVVCAIALDRYLSVYSNHIIGARQYLRTKRMLYFVWIFAFIAASPQLLVWETYRPSSDEWKQCVTVFAVEIHELPPDSPRVENVNFLSMLYEAYHQAMAFWLPFSITISCYLRMMSRLIPFWPFSVLNSYEDEQQKTLCTIFWSKSSKRIQSFFCETILRRKSFASQSARVPLAGTTRHPPTTALRRQLGTTVFKNACTIAFTHMILWLPYNIISLSRYN</sequence>
<evidence type="ECO:0000256" key="5">
    <source>
        <dbReference type="ARBA" id="ARBA00023040"/>
    </source>
</evidence>
<dbReference type="PROSITE" id="PS50262">
    <property type="entry name" value="G_PROTEIN_RECEP_F1_2"/>
    <property type="match status" value="1"/>
</dbReference>
<keyword evidence="4 10" id="KW-1133">Transmembrane helix</keyword>
<evidence type="ECO:0000313" key="12">
    <source>
        <dbReference type="EMBL" id="EGT59555.1"/>
    </source>
</evidence>
<keyword evidence="6 10" id="KW-0472">Membrane</keyword>
<keyword evidence="3 9" id="KW-0812">Transmembrane</keyword>
<proteinExistence type="inferred from homology"/>
<comment type="subcellular location">
    <subcellularLocation>
        <location evidence="1">Cell membrane</location>
        <topology evidence="1">Multi-pass membrane protein</topology>
    </subcellularLocation>
</comment>
<dbReference type="InterPro" id="IPR000276">
    <property type="entry name" value="GPCR_Rhodpsn"/>
</dbReference>
<dbReference type="EMBL" id="GL379795">
    <property type="protein sequence ID" value="EGT59555.1"/>
    <property type="molecule type" value="Genomic_DNA"/>
</dbReference>
<accession>G0MI19</accession>
<feature type="domain" description="G-protein coupled receptors family 1 profile" evidence="11">
    <location>
        <begin position="47"/>
        <end position="340"/>
    </location>
</feature>
<gene>
    <name evidence="12" type="ORF">CAEBREN_01492</name>
</gene>
<evidence type="ECO:0000313" key="13">
    <source>
        <dbReference type="Proteomes" id="UP000008068"/>
    </source>
</evidence>
<dbReference type="HOGENOM" id="CLU_816915_0_0_1"/>
<keyword evidence="2" id="KW-1003">Cell membrane</keyword>
<dbReference type="GO" id="GO:0005886">
    <property type="term" value="C:plasma membrane"/>
    <property type="evidence" value="ECO:0007669"/>
    <property type="project" value="UniProtKB-SubCell"/>
</dbReference>
<dbReference type="GO" id="GO:0008528">
    <property type="term" value="F:G protein-coupled peptide receptor activity"/>
    <property type="evidence" value="ECO:0007669"/>
    <property type="project" value="TreeGrafter"/>
</dbReference>
<organism evidence="13">
    <name type="scientific">Caenorhabditis brenneri</name>
    <name type="common">Nematode worm</name>
    <dbReference type="NCBI Taxonomy" id="135651"/>
    <lineage>
        <taxon>Eukaryota</taxon>
        <taxon>Metazoa</taxon>
        <taxon>Ecdysozoa</taxon>
        <taxon>Nematoda</taxon>
        <taxon>Chromadorea</taxon>
        <taxon>Rhabditida</taxon>
        <taxon>Rhabditina</taxon>
        <taxon>Rhabditomorpha</taxon>
        <taxon>Rhabditoidea</taxon>
        <taxon>Rhabditidae</taxon>
        <taxon>Peloderinae</taxon>
        <taxon>Caenorhabditis</taxon>
    </lineage>
</organism>
<keyword evidence="13" id="KW-1185">Reference proteome</keyword>
<dbReference type="OMA" id="VYSNHII"/>
<dbReference type="eggNOG" id="KOG3656">
    <property type="taxonomic scope" value="Eukaryota"/>
</dbReference>
<dbReference type="Proteomes" id="UP000008068">
    <property type="component" value="Unassembled WGS sequence"/>
</dbReference>
<dbReference type="PRINTS" id="PR00237">
    <property type="entry name" value="GPCRRHODOPSN"/>
</dbReference>
<feature type="transmembrane region" description="Helical" evidence="10">
    <location>
        <begin position="152"/>
        <end position="170"/>
    </location>
</feature>
<dbReference type="Pfam" id="PF00001">
    <property type="entry name" value="7tm_1"/>
    <property type="match status" value="1"/>
</dbReference>
<dbReference type="PANTHER" id="PTHR24230:SF154">
    <property type="entry name" value="G-PROTEIN COUPLED RECEPTORS FAMILY 1 PROFILE DOMAIN-CONTAINING PROTEIN"/>
    <property type="match status" value="1"/>
</dbReference>